<evidence type="ECO:0000256" key="5">
    <source>
        <dbReference type="ARBA" id="ARBA00023136"/>
    </source>
</evidence>
<feature type="domain" description="GtrA/DPMS transmembrane" evidence="7">
    <location>
        <begin position="52"/>
        <end position="162"/>
    </location>
</feature>
<keyword evidence="9" id="KW-1185">Reference proteome</keyword>
<evidence type="ECO:0000313" key="8">
    <source>
        <dbReference type="EMBL" id="MBU2761140.1"/>
    </source>
</evidence>
<comment type="caution">
    <text evidence="8">The sequence shown here is derived from an EMBL/GenBank/DDBJ whole genome shotgun (WGS) entry which is preliminary data.</text>
</comment>
<sequence length="165" mass="18561">MLQRVSDSNEQLVVSQQAVQQFIANSHLQLLFHRTADSCQMTIYTKILTPPGFAVDASIVWLLTQFRINAIIAQGIAFSVAVTVTWWLNRKYTFPHWADHRLLREWLRYVSANSLGAIVNNGVYVVLILTLSLMAHYPVLAVAAGSLAGLIFNFTASRALVFRNR</sequence>
<dbReference type="Proteomes" id="UP000755654">
    <property type="component" value="Unassembled WGS sequence"/>
</dbReference>
<comment type="similarity">
    <text evidence="2">Belongs to the GtrA family.</text>
</comment>
<keyword evidence="4 6" id="KW-1133">Transmembrane helix</keyword>
<evidence type="ECO:0000256" key="6">
    <source>
        <dbReference type="SAM" id="Phobius"/>
    </source>
</evidence>
<comment type="subcellular location">
    <subcellularLocation>
        <location evidence="1">Membrane</location>
        <topology evidence="1">Multi-pass membrane protein</topology>
    </subcellularLocation>
</comment>
<feature type="transmembrane region" description="Helical" evidence="6">
    <location>
        <begin position="68"/>
        <end position="88"/>
    </location>
</feature>
<feature type="transmembrane region" description="Helical" evidence="6">
    <location>
        <begin position="109"/>
        <end position="131"/>
    </location>
</feature>
<evidence type="ECO:0000256" key="3">
    <source>
        <dbReference type="ARBA" id="ARBA00022692"/>
    </source>
</evidence>
<evidence type="ECO:0000256" key="1">
    <source>
        <dbReference type="ARBA" id="ARBA00004141"/>
    </source>
</evidence>
<dbReference type="InterPro" id="IPR051401">
    <property type="entry name" value="GtrA_CellWall_Glycosyl"/>
</dbReference>
<protein>
    <submittedName>
        <fullName evidence="8">GtrA family protein</fullName>
    </submittedName>
</protein>
<dbReference type="PANTHER" id="PTHR38459:SF1">
    <property type="entry name" value="PROPHAGE BACTOPRENOL-LINKED GLUCOSE TRANSLOCASE HOMOLOG"/>
    <property type="match status" value="1"/>
</dbReference>
<organism evidence="8 9">
    <name type="scientific">Acidithiobacillus sulfurivorans</name>
    <dbReference type="NCBI Taxonomy" id="1958756"/>
    <lineage>
        <taxon>Bacteria</taxon>
        <taxon>Pseudomonadati</taxon>
        <taxon>Pseudomonadota</taxon>
        <taxon>Acidithiobacillia</taxon>
        <taxon>Acidithiobacillales</taxon>
        <taxon>Acidithiobacillaceae</taxon>
        <taxon>Acidithiobacillus</taxon>
    </lineage>
</organism>
<dbReference type="EMBL" id="JAAOMP010000150">
    <property type="protein sequence ID" value="MBU2761140.1"/>
    <property type="molecule type" value="Genomic_DNA"/>
</dbReference>
<dbReference type="RefSeq" id="WP_215884667.1">
    <property type="nucleotide sequence ID" value="NZ_JAAOMP010000150.1"/>
</dbReference>
<feature type="transmembrane region" description="Helical" evidence="6">
    <location>
        <begin position="137"/>
        <end position="156"/>
    </location>
</feature>
<dbReference type="PANTHER" id="PTHR38459">
    <property type="entry name" value="PROPHAGE BACTOPRENOL-LINKED GLUCOSE TRANSLOCASE HOMOLOG"/>
    <property type="match status" value="1"/>
</dbReference>
<dbReference type="InterPro" id="IPR007267">
    <property type="entry name" value="GtrA_DPMS_TM"/>
</dbReference>
<evidence type="ECO:0000259" key="7">
    <source>
        <dbReference type="Pfam" id="PF04138"/>
    </source>
</evidence>
<evidence type="ECO:0000256" key="2">
    <source>
        <dbReference type="ARBA" id="ARBA00009399"/>
    </source>
</evidence>
<evidence type="ECO:0000256" key="4">
    <source>
        <dbReference type="ARBA" id="ARBA00022989"/>
    </source>
</evidence>
<accession>A0ABS6A153</accession>
<dbReference type="Pfam" id="PF04138">
    <property type="entry name" value="GtrA_DPMS_TM"/>
    <property type="match status" value="1"/>
</dbReference>
<proteinExistence type="inferred from homology"/>
<reference evidence="8 9" key="1">
    <citation type="journal article" date="2021" name="ISME J.">
        <title>Genomic evolution of the class Acidithiobacillia: deep-branching Proteobacteria living in extreme acidic conditions.</title>
        <authorList>
            <person name="Moya-Beltran A."/>
            <person name="Beard S."/>
            <person name="Rojas-Villalobos C."/>
            <person name="Issotta F."/>
            <person name="Gallardo Y."/>
            <person name="Ulloa R."/>
            <person name="Giaveno A."/>
            <person name="Degli Esposti M."/>
            <person name="Johnson D.B."/>
            <person name="Quatrini R."/>
        </authorList>
    </citation>
    <scope>NUCLEOTIDE SEQUENCE [LARGE SCALE GENOMIC DNA]</scope>
    <source>
        <strain evidence="8 9">RW2</strain>
    </source>
</reference>
<keyword evidence="5 6" id="KW-0472">Membrane</keyword>
<name>A0ABS6A153_9PROT</name>
<gene>
    <name evidence="8" type="ORF">HAP95_13460</name>
</gene>
<keyword evidence="3 6" id="KW-0812">Transmembrane</keyword>
<evidence type="ECO:0000313" key="9">
    <source>
        <dbReference type="Proteomes" id="UP000755654"/>
    </source>
</evidence>